<dbReference type="Proteomes" id="UP000029640">
    <property type="component" value="Unassembled WGS sequence"/>
</dbReference>
<organism evidence="1 2">
    <name type="scientific">Pseudohaliea rubra DSM 19751</name>
    <dbReference type="NCBI Taxonomy" id="1265313"/>
    <lineage>
        <taxon>Bacteria</taxon>
        <taxon>Pseudomonadati</taxon>
        <taxon>Pseudomonadota</taxon>
        <taxon>Gammaproteobacteria</taxon>
        <taxon>Cellvibrionales</taxon>
        <taxon>Halieaceae</taxon>
        <taxon>Pseudohaliea</taxon>
    </lineage>
</organism>
<evidence type="ECO:0000313" key="2">
    <source>
        <dbReference type="Proteomes" id="UP000029640"/>
    </source>
</evidence>
<accession>A0A095VT94</accession>
<dbReference type="STRING" id="1265313.HRUBRA_00736"/>
<dbReference type="HOGENOM" id="CLU_3234376_0_0_6"/>
<comment type="caution">
    <text evidence="1">The sequence shown here is derived from an EMBL/GenBank/DDBJ whole genome shotgun (WGS) entry which is preliminary data.</text>
</comment>
<protein>
    <submittedName>
        <fullName evidence="1">Uncharacterized protein</fullName>
    </submittedName>
</protein>
<gene>
    <name evidence="1" type="ORF">HRUBRA_00736</name>
</gene>
<dbReference type="EMBL" id="AUVB01000022">
    <property type="protein sequence ID" value="KGE04662.1"/>
    <property type="molecule type" value="Genomic_DNA"/>
</dbReference>
<proteinExistence type="predicted"/>
<dbReference type="AlphaFoldDB" id="A0A095VT94"/>
<name>A0A095VT94_9GAMM</name>
<sequence length="43" mass="4237">MLAAILRSRDAPGPAAPGMLSVHGSFLGRMAGVCSQPCPAGQG</sequence>
<reference evidence="1 2" key="1">
    <citation type="journal article" date="2014" name="Genome Announc.">
        <title>Genome Sequence of Gammaproteobacterial Pseudohaliea rubra Type Strain DSM 19751, Isolated from Coastal Seawater of the Mediterranean Sea.</title>
        <authorList>
            <person name="Spring S."/>
            <person name="Fiebig A."/>
            <person name="Riedel T."/>
            <person name="Goker M."/>
            <person name="Klenk H.P."/>
        </authorList>
    </citation>
    <scope>NUCLEOTIDE SEQUENCE [LARGE SCALE GENOMIC DNA]</scope>
    <source>
        <strain evidence="1 2">DSM 19751</strain>
    </source>
</reference>
<keyword evidence="2" id="KW-1185">Reference proteome</keyword>
<evidence type="ECO:0000313" key="1">
    <source>
        <dbReference type="EMBL" id="KGE04662.1"/>
    </source>
</evidence>